<dbReference type="Pfam" id="PF03992">
    <property type="entry name" value="ABM"/>
    <property type="match status" value="1"/>
</dbReference>
<dbReference type="RefSeq" id="WP_015796657.1">
    <property type="nucleotide sequence ID" value="NC_013131.1"/>
</dbReference>
<dbReference type="InterPro" id="IPR007138">
    <property type="entry name" value="ABM_dom"/>
</dbReference>
<sequence length="110" mass="12534">MSSRPAETPEPPYYVVVFASQRTEGDNGYAEAAERMAELVAQQPGFLGMDSARDATGFGITVAYFSDEESIKQWRVQPEHTETRGEGRASWYQHYAVHVAKVERAYRWDR</sequence>
<dbReference type="PANTHER" id="PTHR37811:SF2">
    <property type="entry name" value="ABM DOMAIN-CONTAINING PROTEIN"/>
    <property type="match status" value="1"/>
</dbReference>
<dbReference type="Gene3D" id="3.30.70.100">
    <property type="match status" value="1"/>
</dbReference>
<dbReference type="HOGENOM" id="CLU_127039_1_0_11"/>
<dbReference type="eggNOG" id="COG2329">
    <property type="taxonomic scope" value="Bacteria"/>
</dbReference>
<keyword evidence="2" id="KW-0503">Monooxygenase</keyword>
<organism evidence="2 3">
    <name type="scientific">Catenulispora acidiphila (strain DSM 44928 / JCM 14897 / NBRC 102108 / NRRL B-24433 / ID139908)</name>
    <dbReference type="NCBI Taxonomy" id="479433"/>
    <lineage>
        <taxon>Bacteria</taxon>
        <taxon>Bacillati</taxon>
        <taxon>Actinomycetota</taxon>
        <taxon>Actinomycetes</taxon>
        <taxon>Catenulisporales</taxon>
        <taxon>Catenulisporaceae</taxon>
        <taxon>Catenulispora</taxon>
    </lineage>
</organism>
<feature type="domain" description="ABM" evidence="1">
    <location>
        <begin position="12"/>
        <end position="83"/>
    </location>
</feature>
<dbReference type="AlphaFoldDB" id="C7QIN2"/>
<dbReference type="STRING" id="479433.Caci_8109"/>
<dbReference type="KEGG" id="cai:Caci_8109"/>
<evidence type="ECO:0000259" key="1">
    <source>
        <dbReference type="Pfam" id="PF03992"/>
    </source>
</evidence>
<name>C7QIN2_CATAD</name>
<gene>
    <name evidence="2" type="ordered locus">Caci_8109</name>
</gene>
<accession>C7QIN2</accession>
<evidence type="ECO:0000313" key="3">
    <source>
        <dbReference type="Proteomes" id="UP000000851"/>
    </source>
</evidence>
<reference evidence="2 3" key="1">
    <citation type="journal article" date="2009" name="Stand. Genomic Sci.">
        <title>Complete genome sequence of Catenulispora acidiphila type strain (ID 139908).</title>
        <authorList>
            <person name="Copeland A."/>
            <person name="Lapidus A."/>
            <person name="Glavina Del Rio T."/>
            <person name="Nolan M."/>
            <person name="Lucas S."/>
            <person name="Chen F."/>
            <person name="Tice H."/>
            <person name="Cheng J.F."/>
            <person name="Bruce D."/>
            <person name="Goodwin L."/>
            <person name="Pitluck S."/>
            <person name="Mikhailova N."/>
            <person name="Pati A."/>
            <person name="Ivanova N."/>
            <person name="Mavromatis K."/>
            <person name="Chen A."/>
            <person name="Palaniappan K."/>
            <person name="Chain P."/>
            <person name="Land M."/>
            <person name="Hauser L."/>
            <person name="Chang Y.J."/>
            <person name="Jeffries C.D."/>
            <person name="Chertkov O."/>
            <person name="Brettin T."/>
            <person name="Detter J.C."/>
            <person name="Han C."/>
            <person name="Ali Z."/>
            <person name="Tindall B.J."/>
            <person name="Goker M."/>
            <person name="Bristow J."/>
            <person name="Eisen J.A."/>
            <person name="Markowitz V."/>
            <person name="Hugenholtz P."/>
            <person name="Kyrpides N.C."/>
            <person name="Klenk H.P."/>
        </authorList>
    </citation>
    <scope>NUCLEOTIDE SEQUENCE [LARGE SCALE GENOMIC DNA]</scope>
    <source>
        <strain evidence="3">DSM 44928 / JCM 14897 / NBRC 102108 / NRRL B-24433 / ID139908</strain>
    </source>
</reference>
<dbReference type="InterPro" id="IPR052936">
    <property type="entry name" value="Jasmonate_Hydroxylase-like"/>
</dbReference>
<dbReference type="InterPro" id="IPR011008">
    <property type="entry name" value="Dimeric_a/b-barrel"/>
</dbReference>
<dbReference type="OrthoDB" id="9797060at2"/>
<dbReference type="PANTHER" id="PTHR37811">
    <property type="entry name" value="BLL5343 PROTEIN"/>
    <property type="match status" value="1"/>
</dbReference>
<dbReference type="SUPFAM" id="SSF54909">
    <property type="entry name" value="Dimeric alpha+beta barrel"/>
    <property type="match status" value="1"/>
</dbReference>
<dbReference type="EMBL" id="CP001700">
    <property type="protein sequence ID" value="ACU76932.1"/>
    <property type="molecule type" value="Genomic_DNA"/>
</dbReference>
<dbReference type="GO" id="GO:0004497">
    <property type="term" value="F:monooxygenase activity"/>
    <property type="evidence" value="ECO:0007669"/>
    <property type="project" value="UniProtKB-KW"/>
</dbReference>
<dbReference type="InParanoid" id="C7QIN2"/>
<dbReference type="Proteomes" id="UP000000851">
    <property type="component" value="Chromosome"/>
</dbReference>
<protein>
    <submittedName>
        <fullName evidence="2">Antibiotic biosynthesis monooxygenase</fullName>
    </submittedName>
</protein>
<evidence type="ECO:0000313" key="2">
    <source>
        <dbReference type="EMBL" id="ACU76932.1"/>
    </source>
</evidence>
<keyword evidence="3" id="KW-1185">Reference proteome</keyword>
<keyword evidence="2" id="KW-0560">Oxidoreductase</keyword>
<proteinExistence type="predicted"/>